<protein>
    <submittedName>
        <fullName evidence="3">Uncharacterized protein</fullName>
    </submittedName>
</protein>
<evidence type="ECO:0000256" key="1">
    <source>
        <dbReference type="ARBA" id="ARBA00022553"/>
    </source>
</evidence>
<feature type="region of interest" description="Disordered" evidence="2">
    <location>
        <begin position="275"/>
        <end position="342"/>
    </location>
</feature>
<name>A0ABD0YML5_9HEMI</name>
<dbReference type="EMBL" id="JBFDAA010000005">
    <property type="protein sequence ID" value="KAL1132489.1"/>
    <property type="molecule type" value="Genomic_DNA"/>
</dbReference>
<evidence type="ECO:0000313" key="4">
    <source>
        <dbReference type="Proteomes" id="UP001558652"/>
    </source>
</evidence>
<proteinExistence type="predicted"/>
<feature type="region of interest" description="Disordered" evidence="2">
    <location>
        <begin position="1"/>
        <end position="27"/>
    </location>
</feature>
<feature type="region of interest" description="Disordered" evidence="2">
    <location>
        <begin position="412"/>
        <end position="450"/>
    </location>
</feature>
<comment type="caution">
    <text evidence="3">The sequence shown here is derived from an EMBL/GenBank/DDBJ whole genome shotgun (WGS) entry which is preliminary data.</text>
</comment>
<dbReference type="PANTHER" id="PTHR14429">
    <property type="entry name" value="FIBROSIN FAMILY MEMBER"/>
    <property type="match status" value="1"/>
</dbReference>
<sequence>MFSAPVAPPVSTAPPQHANPNPFSAESLFQSNQGDLLRRELDTRFLVSQDRGPYLRTEMHHHQHQHTHVHQHTTPILPPPPSTLFTPPIFKEIPKLGGVDSPFYRHSLGLGSYPPYSSGLLHPTLGPSTPFAPPTHLPTFTPKQLTESSKPKTMKTGKWNAMHVRIAWEIYHHQQKGSAAVAVLGGGLAKGAELLRPPTHMFGAGPPPHPFAPAHRAPPTFEPTPPPFPSIGGSMFGRYPSAAGFASIPGFPHAPIHDPWSRFAAAAAAAAAAGAGPWGLKPDPAEEREREKERERTRERERARREEKRRAAAAAAALAQAKVRERSPLRESGGVSGPPGGGMVVSAPPPAMLGRQQHYLAAAARHPPRPIGPPHYPPSPWDHHAYRYDPLRFNPLMALREEEERAKLFAGYAAGGGPGAGLRPRPPGGPAGSHPYQPHPQPKEESSQSR</sequence>
<feature type="compositionally biased region" description="Pro residues" evidence="2">
    <location>
        <begin position="1"/>
        <end position="12"/>
    </location>
</feature>
<feature type="compositionally biased region" description="Polar residues" evidence="2">
    <location>
        <begin position="18"/>
        <end position="27"/>
    </location>
</feature>
<evidence type="ECO:0000256" key="2">
    <source>
        <dbReference type="SAM" id="MobiDB-lite"/>
    </source>
</evidence>
<feature type="compositionally biased region" description="Basic and acidic residues" evidence="2">
    <location>
        <begin position="441"/>
        <end position="450"/>
    </location>
</feature>
<organism evidence="3 4">
    <name type="scientific">Ranatra chinensis</name>
    <dbReference type="NCBI Taxonomy" id="642074"/>
    <lineage>
        <taxon>Eukaryota</taxon>
        <taxon>Metazoa</taxon>
        <taxon>Ecdysozoa</taxon>
        <taxon>Arthropoda</taxon>
        <taxon>Hexapoda</taxon>
        <taxon>Insecta</taxon>
        <taxon>Pterygota</taxon>
        <taxon>Neoptera</taxon>
        <taxon>Paraneoptera</taxon>
        <taxon>Hemiptera</taxon>
        <taxon>Heteroptera</taxon>
        <taxon>Panheteroptera</taxon>
        <taxon>Nepomorpha</taxon>
        <taxon>Nepidae</taxon>
        <taxon>Ranatrinae</taxon>
        <taxon>Ranatra</taxon>
    </lineage>
</organism>
<reference evidence="3 4" key="1">
    <citation type="submission" date="2024-07" db="EMBL/GenBank/DDBJ databases">
        <title>Chromosome-level genome assembly of the water stick insect Ranatra chinensis (Heteroptera: Nepidae).</title>
        <authorList>
            <person name="Liu X."/>
        </authorList>
    </citation>
    <scope>NUCLEOTIDE SEQUENCE [LARGE SCALE GENOMIC DNA]</scope>
    <source>
        <strain evidence="3">Cailab_2021Rc</strain>
        <tissue evidence="3">Muscle</tissue>
    </source>
</reference>
<keyword evidence="4" id="KW-1185">Reference proteome</keyword>
<feature type="compositionally biased region" description="Basic and acidic residues" evidence="2">
    <location>
        <begin position="283"/>
        <end position="310"/>
    </location>
</feature>
<accession>A0ABD0YML5</accession>
<keyword evidence="1" id="KW-0597">Phosphoprotein</keyword>
<dbReference type="InterPro" id="IPR023246">
    <property type="entry name" value="AUTS2"/>
</dbReference>
<gene>
    <name evidence="3" type="ORF">AAG570_010444</name>
</gene>
<dbReference type="AlphaFoldDB" id="A0ABD0YML5"/>
<dbReference type="PANTHER" id="PTHR14429:SF22">
    <property type="entry name" value="AGAP013055-PA"/>
    <property type="match status" value="1"/>
</dbReference>
<evidence type="ECO:0000313" key="3">
    <source>
        <dbReference type="EMBL" id="KAL1132489.1"/>
    </source>
</evidence>
<dbReference type="Proteomes" id="UP001558652">
    <property type="component" value="Unassembled WGS sequence"/>
</dbReference>
<feature type="compositionally biased region" description="Low complexity" evidence="2">
    <location>
        <begin position="312"/>
        <end position="321"/>
    </location>
</feature>